<dbReference type="GeneID" id="103695515"/>
<sequence length="337" mass="37533">MEVVEEKGKVCVTGAGGYVGSWLVKLLLSNGYKVHGTVRDLSDEKNAHLRKFEKASENLQLFKADVLHYDTLKAAFAGCEGVFHVASPVPATKVLDPELELITPAVNGTLNVLQACLEMKIKRVIVVSSIAAVLLNPHWPFDKLKDEKCWSSEEFCRKIENWYCLSKTMAEHAAWEYAEKNGLDLVTVCPSVVLGPLLQPTASASSLFLIYATKGGPEPMLDYLWHFVDVRDVADALLLVYEKPESSGRYICAASPITIRELVDLLKGMYPNYGYQKNIVDVPPSAPLTSEKLKKLGWKWRPLEETLTDAVECYREAGLLDELEGHTLHLPPLFKVT</sequence>
<dbReference type="PANTHER" id="PTHR10366:SF831">
    <property type="entry name" value="NAD-DEPENDENT EPIMERASE_DEHYDRATASE DOMAIN-CONTAINING PROTEIN"/>
    <property type="match status" value="1"/>
</dbReference>
<dbReference type="InterPro" id="IPR001509">
    <property type="entry name" value="Epimerase_deHydtase"/>
</dbReference>
<dbReference type="FunFam" id="3.40.50.720:FF:000382">
    <property type="entry name" value="NAD(P)-binding Rossmann-fold superfamily protein"/>
    <property type="match status" value="1"/>
</dbReference>
<keyword evidence="1" id="KW-0560">Oxidoreductase</keyword>
<dbReference type="Gene3D" id="3.40.50.720">
    <property type="entry name" value="NAD(P)-binding Rossmann-like Domain"/>
    <property type="match status" value="1"/>
</dbReference>
<dbReference type="CDD" id="cd08958">
    <property type="entry name" value="FR_SDR_e"/>
    <property type="match status" value="1"/>
</dbReference>
<dbReference type="Pfam" id="PF01370">
    <property type="entry name" value="Epimerase"/>
    <property type="match status" value="1"/>
</dbReference>
<name>A0A8B7BEC0_PHODC</name>
<dbReference type="SUPFAM" id="SSF51735">
    <property type="entry name" value="NAD(P)-binding Rossmann-fold domains"/>
    <property type="match status" value="1"/>
</dbReference>
<accession>A0A8B7BEC0</accession>
<feature type="domain" description="NAD-dependent epimerase/dehydratase" evidence="2">
    <location>
        <begin position="10"/>
        <end position="247"/>
    </location>
</feature>
<protein>
    <submittedName>
        <fullName evidence="4 5">Cinnamoyl-CoA reductase 1-like isoform X1</fullName>
    </submittedName>
</protein>
<evidence type="ECO:0000313" key="5">
    <source>
        <dbReference type="RefSeq" id="XP_008775095.2"/>
    </source>
</evidence>
<dbReference type="PANTHER" id="PTHR10366">
    <property type="entry name" value="NAD DEPENDENT EPIMERASE/DEHYDRATASE"/>
    <property type="match status" value="1"/>
</dbReference>
<reference evidence="4 5" key="2">
    <citation type="submission" date="2025-04" db="UniProtKB">
        <authorList>
            <consortium name="RefSeq"/>
        </authorList>
    </citation>
    <scope>IDENTIFICATION</scope>
    <source>
        <tissue evidence="4 5">Young leaves</tissue>
    </source>
</reference>
<evidence type="ECO:0000256" key="1">
    <source>
        <dbReference type="ARBA" id="ARBA00023002"/>
    </source>
</evidence>
<evidence type="ECO:0000313" key="3">
    <source>
        <dbReference type="Proteomes" id="UP000228380"/>
    </source>
</evidence>
<dbReference type="RefSeq" id="XP_008775094.2">
    <property type="nucleotide sequence ID" value="XM_008776872.4"/>
</dbReference>
<dbReference type="KEGG" id="pda:103695515"/>
<reference evidence="3" key="1">
    <citation type="journal article" date="2019" name="Nat. Commun.">
        <title>Genome-wide association mapping of date palm fruit traits.</title>
        <authorList>
            <person name="Hazzouri K.M."/>
            <person name="Gros-Balthazard M."/>
            <person name="Flowers J.M."/>
            <person name="Copetti D."/>
            <person name="Lemansour A."/>
            <person name="Lebrun M."/>
            <person name="Masmoudi K."/>
            <person name="Ferrand S."/>
            <person name="Dhar M.I."/>
            <person name="Fresquez Z.A."/>
            <person name="Rosas U."/>
            <person name="Zhang J."/>
            <person name="Talag J."/>
            <person name="Lee S."/>
            <person name="Kudrna D."/>
            <person name="Powell R.F."/>
            <person name="Leitch I.J."/>
            <person name="Krueger R.R."/>
            <person name="Wing R.A."/>
            <person name="Amiri K.M.A."/>
            <person name="Purugganan M.D."/>
        </authorList>
    </citation>
    <scope>NUCLEOTIDE SEQUENCE [LARGE SCALE GENOMIC DNA]</scope>
    <source>
        <strain evidence="3">cv. Khalas</strain>
    </source>
</reference>
<gene>
    <name evidence="4 5" type="primary">LOC103695515</name>
</gene>
<keyword evidence="3" id="KW-1185">Reference proteome</keyword>
<evidence type="ECO:0000313" key="4">
    <source>
        <dbReference type="RefSeq" id="XP_008775094.2"/>
    </source>
</evidence>
<proteinExistence type="predicted"/>
<dbReference type="InterPro" id="IPR036291">
    <property type="entry name" value="NAD(P)-bd_dom_sf"/>
</dbReference>
<dbReference type="Proteomes" id="UP000228380">
    <property type="component" value="Chromosome 11"/>
</dbReference>
<dbReference type="OrthoDB" id="2735536at2759"/>
<organism evidence="3 5">
    <name type="scientific">Phoenix dactylifera</name>
    <name type="common">Date palm</name>
    <dbReference type="NCBI Taxonomy" id="42345"/>
    <lineage>
        <taxon>Eukaryota</taxon>
        <taxon>Viridiplantae</taxon>
        <taxon>Streptophyta</taxon>
        <taxon>Embryophyta</taxon>
        <taxon>Tracheophyta</taxon>
        <taxon>Spermatophyta</taxon>
        <taxon>Magnoliopsida</taxon>
        <taxon>Liliopsida</taxon>
        <taxon>Arecaceae</taxon>
        <taxon>Coryphoideae</taxon>
        <taxon>Phoeniceae</taxon>
        <taxon>Phoenix</taxon>
    </lineage>
</organism>
<dbReference type="GO" id="GO:0016616">
    <property type="term" value="F:oxidoreductase activity, acting on the CH-OH group of donors, NAD or NADP as acceptor"/>
    <property type="evidence" value="ECO:0007669"/>
    <property type="project" value="TreeGrafter"/>
</dbReference>
<evidence type="ECO:0000259" key="2">
    <source>
        <dbReference type="Pfam" id="PF01370"/>
    </source>
</evidence>
<dbReference type="InterPro" id="IPR050425">
    <property type="entry name" value="NAD(P)_dehydrat-like"/>
</dbReference>
<dbReference type="RefSeq" id="XP_008775095.2">
    <property type="nucleotide sequence ID" value="XM_008776873.4"/>
</dbReference>
<dbReference type="AlphaFoldDB" id="A0A8B7BEC0"/>